<name>A0A5A9XPR5_9BACT</name>
<evidence type="ECO:0000256" key="1">
    <source>
        <dbReference type="ARBA" id="ARBA00001966"/>
    </source>
</evidence>
<dbReference type="SUPFAM" id="SSF102114">
    <property type="entry name" value="Radical SAM enzymes"/>
    <property type="match status" value="1"/>
</dbReference>
<keyword evidence="4" id="KW-0408">Iron</keyword>
<dbReference type="PANTHER" id="PTHR43273:SF8">
    <property type="entry name" value="RADICAL SAM DOMAIN PROTEIN"/>
    <property type="match status" value="1"/>
</dbReference>
<dbReference type="NCBIfam" id="TIGR03978">
    <property type="entry name" value="rSAM_paired_1"/>
    <property type="match status" value="1"/>
</dbReference>
<evidence type="ECO:0000256" key="5">
    <source>
        <dbReference type="ARBA" id="ARBA00023014"/>
    </source>
</evidence>
<dbReference type="GO" id="GO:0046872">
    <property type="term" value="F:metal ion binding"/>
    <property type="evidence" value="ECO:0007669"/>
    <property type="project" value="UniProtKB-KW"/>
</dbReference>
<dbReference type="Proteomes" id="UP000324298">
    <property type="component" value="Unassembled WGS sequence"/>
</dbReference>
<dbReference type="PROSITE" id="PS51918">
    <property type="entry name" value="RADICAL_SAM"/>
    <property type="match status" value="1"/>
</dbReference>
<dbReference type="SFLD" id="SFLDG01384">
    <property type="entry name" value="thioether_bond_formation_requi"/>
    <property type="match status" value="1"/>
</dbReference>
<comment type="caution">
    <text evidence="7">The sequence shown here is derived from an EMBL/GenBank/DDBJ whole genome shotgun (WGS) entry which is preliminary data.</text>
</comment>
<dbReference type="RefSeq" id="WP_149306395.1">
    <property type="nucleotide sequence ID" value="NZ_SRSD01000002.1"/>
</dbReference>
<dbReference type="OrthoDB" id="308557at2"/>
<dbReference type="SMART" id="SM00729">
    <property type="entry name" value="Elp3"/>
    <property type="match status" value="1"/>
</dbReference>
<comment type="cofactor">
    <cofactor evidence="1">
        <name>[4Fe-4S] cluster</name>
        <dbReference type="ChEBI" id="CHEBI:49883"/>
    </cofactor>
</comment>
<evidence type="ECO:0000256" key="4">
    <source>
        <dbReference type="ARBA" id="ARBA00023004"/>
    </source>
</evidence>
<organism evidence="7 8">
    <name type="scientific">Oryzomonas rubra</name>
    <dbReference type="NCBI Taxonomy" id="2509454"/>
    <lineage>
        <taxon>Bacteria</taxon>
        <taxon>Pseudomonadati</taxon>
        <taxon>Thermodesulfobacteriota</taxon>
        <taxon>Desulfuromonadia</taxon>
        <taxon>Geobacterales</taxon>
        <taxon>Geobacteraceae</taxon>
        <taxon>Oryzomonas</taxon>
    </lineage>
</organism>
<evidence type="ECO:0000313" key="8">
    <source>
        <dbReference type="Proteomes" id="UP000324298"/>
    </source>
</evidence>
<evidence type="ECO:0000259" key="6">
    <source>
        <dbReference type="PROSITE" id="PS51918"/>
    </source>
</evidence>
<keyword evidence="2" id="KW-0949">S-adenosyl-L-methionine</keyword>
<dbReference type="Pfam" id="PF04055">
    <property type="entry name" value="Radical_SAM"/>
    <property type="match status" value="1"/>
</dbReference>
<accession>A0A5A9XPR5</accession>
<gene>
    <name evidence="7" type="primary">hxsB</name>
    <name evidence="7" type="ORF">ET418_04595</name>
</gene>
<dbReference type="InterPro" id="IPR024023">
    <property type="entry name" value="rSAM_paired_HxsB"/>
</dbReference>
<dbReference type="Gene3D" id="3.20.20.70">
    <property type="entry name" value="Aldolase class I"/>
    <property type="match status" value="1"/>
</dbReference>
<sequence length="485" mass="55281">MNKQQQILPFQFSRFDHGNYLLVNESGEHIFLDRDNFEKFIDKRLMPDSSQYQDLKSKHFLSTQHLPETLELITAKYRSRKRFISNFTSLHMLVITLKCCNDCTYCQVSAEDDDAQGFDMTPAVARQVVDYIFKTPSPSIKIEFQGGEPTLNWETLSETVLYAKKVNQKHKKYLDFVVCTNLVKVDAKQLLFFKEHGIHISTSLDGPRDLHDKNRLLRSGGGTYDLFVENLHNARKILGHDQVNALMTTTVDNVNRLDEVIAEYVKLGFGGVFLRSLNPYGLASENADGLGYPVELFVDNFEKALDSIIQLNLDGTRFIEFYTNLLLTRILTPFSTGFVDLQSPTGAGISGAIYDYNGDVYPADEARMLARMGDNSLCMGNVFNDTYEDIFGGVLLRNIVNKSCVEVMPGCSSCVYRSYCGADPVRNYRETGDFIGRRPGNDFCKKNMLIFDMLFKKLQRNDPDEMDVFWSWVSCRDLAEVRGEL</sequence>
<keyword evidence="3" id="KW-0479">Metal-binding</keyword>
<dbReference type="GO" id="GO:0016491">
    <property type="term" value="F:oxidoreductase activity"/>
    <property type="evidence" value="ECO:0007669"/>
    <property type="project" value="InterPro"/>
</dbReference>
<feature type="domain" description="Radical SAM core" evidence="6">
    <location>
        <begin position="82"/>
        <end position="317"/>
    </location>
</feature>
<dbReference type="CDD" id="cd01335">
    <property type="entry name" value="Radical_SAM"/>
    <property type="match status" value="1"/>
</dbReference>
<dbReference type="EMBL" id="SRSD01000002">
    <property type="protein sequence ID" value="KAA0894238.1"/>
    <property type="molecule type" value="Genomic_DNA"/>
</dbReference>
<dbReference type="InterPro" id="IPR007197">
    <property type="entry name" value="rSAM"/>
</dbReference>
<dbReference type="AlphaFoldDB" id="A0A5A9XPR5"/>
<dbReference type="InterPro" id="IPR006638">
    <property type="entry name" value="Elp3/MiaA/NifB-like_rSAM"/>
</dbReference>
<evidence type="ECO:0000313" key="7">
    <source>
        <dbReference type="EMBL" id="KAA0894238.1"/>
    </source>
</evidence>
<dbReference type="SFLD" id="SFLDS00029">
    <property type="entry name" value="Radical_SAM"/>
    <property type="match status" value="1"/>
</dbReference>
<dbReference type="InterPro" id="IPR058240">
    <property type="entry name" value="rSAM_sf"/>
</dbReference>
<dbReference type="SFLD" id="SFLDG01067">
    <property type="entry name" value="SPASM/twitch_domain_containing"/>
    <property type="match status" value="1"/>
</dbReference>
<reference evidence="7 8" key="1">
    <citation type="submission" date="2019-04" db="EMBL/GenBank/DDBJ databases">
        <title>Geobacter ruber sp. nov., ferric-reducing bacteria isolated from paddy soil.</title>
        <authorList>
            <person name="Xu Z."/>
            <person name="Masuda Y."/>
            <person name="Itoh H."/>
            <person name="Senoo K."/>
        </authorList>
    </citation>
    <scope>NUCLEOTIDE SEQUENCE [LARGE SCALE GENOMIC DNA]</scope>
    <source>
        <strain evidence="7 8">Red88</strain>
    </source>
</reference>
<proteinExistence type="predicted"/>
<keyword evidence="5" id="KW-0411">Iron-sulfur</keyword>
<protein>
    <submittedName>
        <fullName evidence="7">His-Xaa-Ser system radical SAM maturase HxsB</fullName>
    </submittedName>
</protein>
<evidence type="ECO:0000256" key="3">
    <source>
        <dbReference type="ARBA" id="ARBA00022723"/>
    </source>
</evidence>
<dbReference type="InterPro" id="IPR023867">
    <property type="entry name" value="Sulphatase_maturase_rSAM"/>
</dbReference>
<dbReference type="InterPro" id="IPR013785">
    <property type="entry name" value="Aldolase_TIM"/>
</dbReference>
<dbReference type="GO" id="GO:0051536">
    <property type="term" value="F:iron-sulfur cluster binding"/>
    <property type="evidence" value="ECO:0007669"/>
    <property type="project" value="UniProtKB-KW"/>
</dbReference>
<keyword evidence="8" id="KW-1185">Reference proteome</keyword>
<evidence type="ECO:0000256" key="2">
    <source>
        <dbReference type="ARBA" id="ARBA00022691"/>
    </source>
</evidence>
<dbReference type="SFLD" id="SFLDG01386">
    <property type="entry name" value="main_SPASM_domain-containing"/>
    <property type="match status" value="1"/>
</dbReference>
<dbReference type="PANTHER" id="PTHR43273">
    <property type="entry name" value="ANAEROBIC SULFATASE-MATURATING ENZYME HOMOLOG ASLB-RELATED"/>
    <property type="match status" value="1"/>
</dbReference>